<dbReference type="InterPro" id="IPR012340">
    <property type="entry name" value="NA-bd_OB-fold"/>
</dbReference>
<dbReference type="GO" id="GO:0006384">
    <property type="term" value="P:transcription initiation at RNA polymerase III promoter"/>
    <property type="evidence" value="ECO:0007669"/>
    <property type="project" value="TreeGrafter"/>
</dbReference>
<dbReference type="InterPro" id="IPR036898">
    <property type="entry name" value="RNA_pol_Rpb7-like_N_sf"/>
</dbReference>
<name>A0AA38G4P3_TAXCH</name>
<feature type="non-terminal residue" evidence="9">
    <location>
        <position position="1"/>
    </location>
</feature>
<dbReference type="Pfam" id="PF08292">
    <property type="entry name" value="RNA_pol_Rbc25"/>
    <property type="match status" value="1"/>
</dbReference>
<dbReference type="EMBL" id="JAHRHJ020000005">
    <property type="protein sequence ID" value="KAH9316157.1"/>
    <property type="molecule type" value="Genomic_DNA"/>
</dbReference>
<dbReference type="Gene3D" id="3.30.1490.120">
    <property type="entry name" value="RNA polymerase Rpb7-like, N-terminal domain"/>
    <property type="match status" value="1"/>
</dbReference>
<comment type="similarity">
    <text evidence="2">Belongs to the eukaryotic RPB7/RPC8 RNA polymerase subunit family.</text>
</comment>
<protein>
    <submittedName>
        <fullName evidence="9">Uncharacterized protein</fullName>
    </submittedName>
</protein>
<dbReference type="AlphaFoldDB" id="A0AA38G4P3"/>
<proteinExistence type="inferred from homology"/>
<dbReference type="OMA" id="LGPTLWW"/>
<evidence type="ECO:0000313" key="9">
    <source>
        <dbReference type="EMBL" id="KAH9316157.1"/>
    </source>
</evidence>
<sequence length="214" mass="24330">GNRGTMFFLSVLEHTIRIPPQTLNIRLEEAIFQELQKLFVDKIIKDLGLCVSIYDIRAIDGGFVFAGDGAPTYTIDFRLVVFRPFIGEVLVGRLKKSDKSGIYLSLGFFDDIHVPEHHLQQPSTFDEKENAWKWDYDGSELFLDLDEEVRFRVTQLKYPPIPLEQENDSKPFAPMEVIGDINGSGLGLVSWWADDGDEEAEEDGDKEVEDDAND</sequence>
<comment type="subcellular location">
    <subcellularLocation>
        <location evidence="1">Nucleus</location>
    </subcellularLocation>
</comment>
<evidence type="ECO:0000256" key="6">
    <source>
        <dbReference type="SAM" id="MobiDB-lite"/>
    </source>
</evidence>
<dbReference type="InterPro" id="IPR013238">
    <property type="entry name" value="RNA_pol_III_Rbc25"/>
</dbReference>
<dbReference type="FunFam" id="3.30.1490.120:FF:000002">
    <property type="entry name" value="DNA-directed RNA polymerase III subunit RPC8"/>
    <property type="match status" value="1"/>
</dbReference>
<dbReference type="GO" id="GO:0005666">
    <property type="term" value="C:RNA polymerase III complex"/>
    <property type="evidence" value="ECO:0007669"/>
    <property type="project" value="TreeGrafter"/>
</dbReference>
<feature type="domain" description="RNA polymerase Rpb7-like N-terminal" evidence="7">
    <location>
        <begin position="13"/>
        <end position="69"/>
    </location>
</feature>
<evidence type="ECO:0000256" key="4">
    <source>
        <dbReference type="ARBA" id="ARBA00023163"/>
    </source>
</evidence>
<organism evidence="9 10">
    <name type="scientific">Taxus chinensis</name>
    <name type="common">Chinese yew</name>
    <name type="synonym">Taxus wallichiana var. chinensis</name>
    <dbReference type="NCBI Taxonomy" id="29808"/>
    <lineage>
        <taxon>Eukaryota</taxon>
        <taxon>Viridiplantae</taxon>
        <taxon>Streptophyta</taxon>
        <taxon>Embryophyta</taxon>
        <taxon>Tracheophyta</taxon>
        <taxon>Spermatophyta</taxon>
        <taxon>Pinopsida</taxon>
        <taxon>Pinidae</taxon>
        <taxon>Conifers II</taxon>
        <taxon>Cupressales</taxon>
        <taxon>Taxaceae</taxon>
        <taxon>Taxus</taxon>
    </lineage>
</organism>
<keyword evidence="5" id="KW-0539">Nucleus</keyword>
<dbReference type="Proteomes" id="UP000824469">
    <property type="component" value="Unassembled WGS sequence"/>
</dbReference>
<evidence type="ECO:0000259" key="8">
    <source>
        <dbReference type="Pfam" id="PF08292"/>
    </source>
</evidence>
<evidence type="ECO:0000256" key="2">
    <source>
        <dbReference type="ARBA" id="ARBA00009307"/>
    </source>
</evidence>
<dbReference type="InterPro" id="IPR045113">
    <property type="entry name" value="Rpb7-like"/>
</dbReference>
<dbReference type="PANTHER" id="PTHR12709:SF1">
    <property type="entry name" value="DNA-DIRECTED RNA POLYMERASE III SUBUNIT RPC8"/>
    <property type="match status" value="1"/>
</dbReference>
<keyword evidence="10" id="KW-1185">Reference proteome</keyword>
<evidence type="ECO:0000256" key="3">
    <source>
        <dbReference type="ARBA" id="ARBA00022478"/>
    </source>
</evidence>
<evidence type="ECO:0000259" key="7">
    <source>
        <dbReference type="Pfam" id="PF03876"/>
    </source>
</evidence>
<keyword evidence="4" id="KW-0804">Transcription</keyword>
<dbReference type="InterPro" id="IPR005576">
    <property type="entry name" value="Rpb7-like_N"/>
</dbReference>
<reference evidence="9 10" key="1">
    <citation type="journal article" date="2021" name="Nat. Plants">
        <title>The Taxus genome provides insights into paclitaxel biosynthesis.</title>
        <authorList>
            <person name="Xiong X."/>
            <person name="Gou J."/>
            <person name="Liao Q."/>
            <person name="Li Y."/>
            <person name="Zhou Q."/>
            <person name="Bi G."/>
            <person name="Li C."/>
            <person name="Du R."/>
            <person name="Wang X."/>
            <person name="Sun T."/>
            <person name="Guo L."/>
            <person name="Liang H."/>
            <person name="Lu P."/>
            <person name="Wu Y."/>
            <person name="Zhang Z."/>
            <person name="Ro D.K."/>
            <person name="Shang Y."/>
            <person name="Huang S."/>
            <person name="Yan J."/>
        </authorList>
    </citation>
    <scope>NUCLEOTIDE SEQUENCE [LARGE SCALE GENOMIC DNA]</scope>
    <source>
        <strain evidence="9">Ta-2019</strain>
    </source>
</reference>
<evidence type="ECO:0000256" key="5">
    <source>
        <dbReference type="ARBA" id="ARBA00023242"/>
    </source>
</evidence>
<dbReference type="SUPFAM" id="SSF88798">
    <property type="entry name" value="N-terminal, heterodimerisation domain of RBP7 (RpoE)"/>
    <property type="match status" value="1"/>
</dbReference>
<dbReference type="PANTHER" id="PTHR12709">
    <property type="entry name" value="DNA-DIRECTED RNA POLYMERASE II, III"/>
    <property type="match status" value="1"/>
</dbReference>
<dbReference type="Pfam" id="PF03876">
    <property type="entry name" value="SHS2_Rpb7-N"/>
    <property type="match status" value="1"/>
</dbReference>
<feature type="domain" description="RNA polymerase III subunit Rpc25" evidence="8">
    <location>
        <begin position="88"/>
        <end position="162"/>
    </location>
</feature>
<evidence type="ECO:0000313" key="10">
    <source>
        <dbReference type="Proteomes" id="UP000824469"/>
    </source>
</evidence>
<keyword evidence="3" id="KW-0240">DNA-directed RNA polymerase</keyword>
<comment type="caution">
    <text evidence="9">The sequence shown here is derived from an EMBL/GenBank/DDBJ whole genome shotgun (WGS) entry which is preliminary data.</text>
</comment>
<gene>
    <name evidence="9" type="ORF">KI387_024784</name>
</gene>
<feature type="compositionally biased region" description="Acidic residues" evidence="6">
    <location>
        <begin position="194"/>
        <end position="214"/>
    </location>
</feature>
<accession>A0AA38G4P3</accession>
<dbReference type="CDD" id="cd04330">
    <property type="entry name" value="RNAP_III_Rpc25_N"/>
    <property type="match status" value="1"/>
</dbReference>
<dbReference type="SUPFAM" id="SSF50249">
    <property type="entry name" value="Nucleic acid-binding proteins"/>
    <property type="match status" value="1"/>
</dbReference>
<dbReference type="Gene3D" id="2.40.50.140">
    <property type="entry name" value="Nucleic acid-binding proteins"/>
    <property type="match status" value="1"/>
</dbReference>
<evidence type="ECO:0000256" key="1">
    <source>
        <dbReference type="ARBA" id="ARBA00004123"/>
    </source>
</evidence>
<feature type="region of interest" description="Disordered" evidence="6">
    <location>
        <begin position="189"/>
        <end position="214"/>
    </location>
</feature>